<evidence type="ECO:0000313" key="9">
    <source>
        <dbReference type="EMBL" id="CAG8614340.1"/>
    </source>
</evidence>
<keyword evidence="10" id="KW-1185">Reference proteome</keyword>
<dbReference type="CDD" id="cd04077">
    <property type="entry name" value="Peptidases_S8_PCSK9_ProteinaseK_like"/>
    <property type="match status" value="1"/>
</dbReference>
<dbReference type="GO" id="GO:0005615">
    <property type="term" value="C:extracellular space"/>
    <property type="evidence" value="ECO:0007669"/>
    <property type="project" value="TreeGrafter"/>
</dbReference>
<dbReference type="InterPro" id="IPR015500">
    <property type="entry name" value="Peptidase_S8_subtilisin-rel"/>
</dbReference>
<feature type="active site" description="Charge relay system" evidence="5">
    <location>
        <position position="208"/>
    </location>
</feature>
<dbReference type="Gene3D" id="3.40.50.200">
    <property type="entry name" value="Peptidase S8/S53 domain"/>
    <property type="match status" value="1"/>
</dbReference>
<feature type="signal peptide" evidence="7">
    <location>
        <begin position="1"/>
        <end position="22"/>
    </location>
</feature>
<feature type="active site" description="Charge relay system" evidence="5">
    <location>
        <position position="366"/>
    </location>
</feature>
<protein>
    <submittedName>
        <fullName evidence="9">7227_t:CDS:1</fullName>
    </submittedName>
</protein>
<evidence type="ECO:0000256" key="3">
    <source>
        <dbReference type="ARBA" id="ARBA00022801"/>
    </source>
</evidence>
<evidence type="ECO:0000256" key="7">
    <source>
        <dbReference type="SAM" id="SignalP"/>
    </source>
</evidence>
<dbReference type="InterPro" id="IPR036852">
    <property type="entry name" value="Peptidase_S8/S53_dom_sf"/>
</dbReference>
<dbReference type="OrthoDB" id="206201at2759"/>
<dbReference type="PRINTS" id="PR00723">
    <property type="entry name" value="SUBTILISIN"/>
</dbReference>
<dbReference type="GO" id="GO:0004252">
    <property type="term" value="F:serine-type endopeptidase activity"/>
    <property type="evidence" value="ECO:0007669"/>
    <property type="project" value="UniProtKB-UniRule"/>
</dbReference>
<gene>
    <name evidence="9" type="ORF">FCALED_LOCUS9230</name>
</gene>
<dbReference type="Proteomes" id="UP000789570">
    <property type="component" value="Unassembled WGS sequence"/>
</dbReference>
<dbReference type="PROSITE" id="PS00137">
    <property type="entry name" value="SUBTILASE_HIS"/>
    <property type="match status" value="1"/>
</dbReference>
<dbReference type="PROSITE" id="PS00138">
    <property type="entry name" value="SUBTILASE_SER"/>
    <property type="match status" value="1"/>
</dbReference>
<sequence length="425" mass="45314">MVSLKLFSFVALIAYFVSSAESAPICTISLDDLKEPLDTYIVILQTPSDSNEAANVVKSHFEILEGCAGKSITNIFGLSVLDGLTLDNLRNNPKNILNFSVKGLSVYTGKFTDSFVKNHLSILPEILSIRKDIKYQLNDAIFKDNLDRVDERKFPLDGLYQSPDGKCQGANVYVLDTGINTGHTDFEGRAKFAAAVCTGCQKVDDNGHGTMVAGIVGGKQFGVAKLVNLFAVKVLNAQGSGFLSELIMGINFVVNEHENSQNKKTIINMSLGFGQRVEEADRAVKNAHDRGVIVVVAAGNENQDTCNVSPAAADGAIAVGATELSNDKKADFSNFGKCTDIFAPGRDIESALFLSPVGSQTASGTSFSAPHVAGAVACIIAKEDLKPEAAANKLYKLSTKNTVEGISSDTPNQFLFVKGSGPEKE</sequence>
<feature type="chain" id="PRO_5040328062" evidence="7">
    <location>
        <begin position="23"/>
        <end position="425"/>
    </location>
</feature>
<reference evidence="9" key="1">
    <citation type="submission" date="2021-06" db="EMBL/GenBank/DDBJ databases">
        <authorList>
            <person name="Kallberg Y."/>
            <person name="Tangrot J."/>
            <person name="Rosling A."/>
        </authorList>
    </citation>
    <scope>NUCLEOTIDE SEQUENCE</scope>
    <source>
        <strain evidence="9">UK204</strain>
    </source>
</reference>
<keyword evidence="4 5" id="KW-0720">Serine protease</keyword>
<name>A0A9N9GJ71_9GLOM</name>
<dbReference type="EMBL" id="CAJVPQ010002976">
    <property type="protein sequence ID" value="CAG8614340.1"/>
    <property type="molecule type" value="Genomic_DNA"/>
</dbReference>
<keyword evidence="2 5" id="KW-0645">Protease</keyword>
<dbReference type="InterPro" id="IPR034193">
    <property type="entry name" value="PCSK9_ProteinaseK-like"/>
</dbReference>
<keyword evidence="3 5" id="KW-0378">Hydrolase</keyword>
<feature type="active site" description="Charge relay system" evidence="5">
    <location>
        <position position="176"/>
    </location>
</feature>
<dbReference type="InterPro" id="IPR023828">
    <property type="entry name" value="Peptidase_S8_Ser-AS"/>
</dbReference>
<comment type="caution">
    <text evidence="9">The sequence shown here is derived from an EMBL/GenBank/DDBJ whole genome shotgun (WGS) entry which is preliminary data.</text>
</comment>
<comment type="similarity">
    <text evidence="1 5 6">Belongs to the peptidase S8 family.</text>
</comment>
<dbReference type="InterPro" id="IPR022398">
    <property type="entry name" value="Peptidase_S8_His-AS"/>
</dbReference>
<evidence type="ECO:0000256" key="1">
    <source>
        <dbReference type="ARBA" id="ARBA00011073"/>
    </source>
</evidence>
<dbReference type="SUPFAM" id="SSF52743">
    <property type="entry name" value="Subtilisin-like"/>
    <property type="match status" value="1"/>
</dbReference>
<dbReference type="InterPro" id="IPR023827">
    <property type="entry name" value="Peptidase_S8_Asp-AS"/>
</dbReference>
<dbReference type="AlphaFoldDB" id="A0A9N9GJ71"/>
<dbReference type="PROSITE" id="PS00136">
    <property type="entry name" value="SUBTILASE_ASP"/>
    <property type="match status" value="1"/>
</dbReference>
<dbReference type="InterPro" id="IPR050131">
    <property type="entry name" value="Peptidase_S8_subtilisin-like"/>
</dbReference>
<evidence type="ECO:0000256" key="4">
    <source>
        <dbReference type="ARBA" id="ARBA00022825"/>
    </source>
</evidence>
<evidence type="ECO:0000256" key="5">
    <source>
        <dbReference type="PROSITE-ProRule" id="PRU01240"/>
    </source>
</evidence>
<dbReference type="GO" id="GO:0006508">
    <property type="term" value="P:proteolysis"/>
    <property type="evidence" value="ECO:0007669"/>
    <property type="project" value="UniProtKB-KW"/>
</dbReference>
<accession>A0A9N9GJ71</accession>
<feature type="domain" description="Peptidase S8/S53" evidence="8">
    <location>
        <begin position="169"/>
        <end position="389"/>
    </location>
</feature>
<dbReference type="Pfam" id="PF00082">
    <property type="entry name" value="Peptidase_S8"/>
    <property type="match status" value="1"/>
</dbReference>
<organism evidence="9 10">
    <name type="scientific">Funneliformis caledonium</name>
    <dbReference type="NCBI Taxonomy" id="1117310"/>
    <lineage>
        <taxon>Eukaryota</taxon>
        <taxon>Fungi</taxon>
        <taxon>Fungi incertae sedis</taxon>
        <taxon>Mucoromycota</taxon>
        <taxon>Glomeromycotina</taxon>
        <taxon>Glomeromycetes</taxon>
        <taxon>Glomerales</taxon>
        <taxon>Glomeraceae</taxon>
        <taxon>Funneliformis</taxon>
    </lineage>
</organism>
<dbReference type="PROSITE" id="PS51892">
    <property type="entry name" value="SUBTILASE"/>
    <property type="match status" value="1"/>
</dbReference>
<dbReference type="PANTHER" id="PTHR43806">
    <property type="entry name" value="PEPTIDASE S8"/>
    <property type="match status" value="1"/>
</dbReference>
<proteinExistence type="inferred from homology"/>
<dbReference type="PANTHER" id="PTHR43806:SF11">
    <property type="entry name" value="CEREVISIN-RELATED"/>
    <property type="match status" value="1"/>
</dbReference>
<evidence type="ECO:0000256" key="2">
    <source>
        <dbReference type="ARBA" id="ARBA00022670"/>
    </source>
</evidence>
<keyword evidence="7" id="KW-0732">Signal</keyword>
<dbReference type="InterPro" id="IPR000209">
    <property type="entry name" value="Peptidase_S8/S53_dom"/>
</dbReference>
<evidence type="ECO:0000313" key="10">
    <source>
        <dbReference type="Proteomes" id="UP000789570"/>
    </source>
</evidence>
<evidence type="ECO:0000259" key="8">
    <source>
        <dbReference type="Pfam" id="PF00082"/>
    </source>
</evidence>
<evidence type="ECO:0000256" key="6">
    <source>
        <dbReference type="RuleBase" id="RU003355"/>
    </source>
</evidence>
<dbReference type="FunFam" id="3.40.50.200:FF:000014">
    <property type="entry name" value="Proteinase K"/>
    <property type="match status" value="1"/>
</dbReference>